<feature type="signal peptide" evidence="2">
    <location>
        <begin position="1"/>
        <end position="22"/>
    </location>
</feature>
<dbReference type="InterPro" id="IPR007484">
    <property type="entry name" value="Peptidase_M28"/>
</dbReference>
<dbReference type="PANTHER" id="PTHR12147:SF26">
    <property type="entry name" value="PEPTIDASE M28 DOMAIN-CONTAINING PROTEIN"/>
    <property type="match status" value="1"/>
</dbReference>
<accession>A0A926DCK3</accession>
<dbReference type="Pfam" id="PF00395">
    <property type="entry name" value="SLH"/>
    <property type="match status" value="2"/>
</dbReference>
<evidence type="ECO:0000313" key="4">
    <source>
        <dbReference type="EMBL" id="MBC8536485.1"/>
    </source>
</evidence>
<dbReference type="SUPFAM" id="SSF53187">
    <property type="entry name" value="Zn-dependent exopeptidases"/>
    <property type="match status" value="1"/>
</dbReference>
<evidence type="ECO:0000313" key="5">
    <source>
        <dbReference type="Proteomes" id="UP000620366"/>
    </source>
</evidence>
<dbReference type="InterPro" id="IPR045175">
    <property type="entry name" value="M28_fam"/>
</dbReference>
<dbReference type="GO" id="GO:0008235">
    <property type="term" value="F:metalloexopeptidase activity"/>
    <property type="evidence" value="ECO:0007669"/>
    <property type="project" value="InterPro"/>
</dbReference>
<dbReference type="PANTHER" id="PTHR12147">
    <property type="entry name" value="METALLOPEPTIDASE M28 FAMILY MEMBER"/>
    <property type="match status" value="1"/>
</dbReference>
<proteinExistence type="predicted"/>
<feature type="domain" description="SLH" evidence="3">
    <location>
        <begin position="70"/>
        <end position="133"/>
    </location>
</feature>
<evidence type="ECO:0000259" key="3">
    <source>
        <dbReference type="PROSITE" id="PS51272"/>
    </source>
</evidence>
<dbReference type="PROSITE" id="PS51272">
    <property type="entry name" value="SLH"/>
    <property type="match status" value="2"/>
</dbReference>
<comment type="caution">
    <text evidence="4">The sequence shown here is derived from an EMBL/GenBank/DDBJ whole genome shotgun (WGS) entry which is preliminary data.</text>
</comment>
<keyword evidence="2" id="KW-0732">Signal</keyword>
<evidence type="ECO:0000256" key="2">
    <source>
        <dbReference type="SAM" id="SignalP"/>
    </source>
</evidence>
<dbReference type="Gene3D" id="3.40.630.10">
    <property type="entry name" value="Zn peptidases"/>
    <property type="match status" value="1"/>
</dbReference>
<reference evidence="4" key="1">
    <citation type="submission" date="2020-08" db="EMBL/GenBank/DDBJ databases">
        <title>Genome public.</title>
        <authorList>
            <person name="Liu C."/>
            <person name="Sun Q."/>
        </authorList>
    </citation>
    <scope>NUCLEOTIDE SEQUENCE</scope>
    <source>
        <strain evidence="4">BX7</strain>
    </source>
</reference>
<dbReference type="InterPro" id="IPR001119">
    <property type="entry name" value="SLH_dom"/>
</dbReference>
<keyword evidence="1" id="KW-0677">Repeat</keyword>
<dbReference type="EMBL" id="JACRSP010000003">
    <property type="protein sequence ID" value="MBC8536485.1"/>
    <property type="molecule type" value="Genomic_DNA"/>
</dbReference>
<dbReference type="RefSeq" id="WP_249300329.1">
    <property type="nucleotide sequence ID" value="NZ_JACRSP010000003.1"/>
</dbReference>
<dbReference type="Pfam" id="PF04389">
    <property type="entry name" value="Peptidase_M28"/>
    <property type="match status" value="1"/>
</dbReference>
<sequence length="809" mass="86525">MKKWLSLLLAALLALTPLTASAGWPGWAGPALGWAQELGVSEALLGDPDTALTRAGAVRLIYEAAGRPAASGGETFADVAGEDAQAVSWAASAGIAGGIGGGLFAPDAPVTRQEFAAMLHRRAGTPAAAGSLDGFSDAASAAVWARDALAFCTETGVMGGVSAHELRPGDPVTAAQALTMLYRVALLPDFDALSRDLETLTAATRPVGSEGEAAAVRYLRSRFESMGYTVTLQPYTSESGAQGSNVVAVKSAVSSGADILLISAHHDSVPTAPGANDDASGVVAMLAVAQALSGVETDTELRFVSFTDEENGKNGSRQYAQSLTDAERERIIGDIQLDMLGGLGSSGLMVCTTDGEGNWLVDLLASLAADLPLGAETASDHTSLQMVGVPSVLLMQQGRGYLYHSAADVASQLDLAAIASAARLVSAAVQTVASPGTASYREIAREQGSGYTFLQTRQNVIYFGSSLRDTEAFVGAAGELVSHEEISGDGWSDSYDAYRYAMRWFGGQTPMNTYYNYRNGFLENIEIRPAETGYTIEQVRDLITAMYGEPSSSGGGAENWEDVIYSKYISLVQAEDGGFTVGVYNYAGTISNVLASYPVVQGDAAISDAHHEAVWEYLCSILPREARERIAEFRLFTDGTSNILAYTTPITADDGSTDNTRFEIAVDYYDVYDENGAPRDWSKLTYTIIHEYGHALLEDATQIDLTVGENTHDPAGFIPGSFRWRYYERFWKELEASAVNDYEKNPTHYVSRYGANYFHEDVADTFAVFVLGAKPQGDTVAEQKLLFFWQEPQLVALREAIRENLGLSD</sequence>
<organism evidence="4 5">
    <name type="scientific">Feifania hominis</name>
    <dbReference type="NCBI Taxonomy" id="2763660"/>
    <lineage>
        <taxon>Bacteria</taxon>
        <taxon>Bacillati</taxon>
        <taxon>Bacillota</taxon>
        <taxon>Clostridia</taxon>
        <taxon>Eubacteriales</taxon>
        <taxon>Feifaniaceae</taxon>
        <taxon>Feifania</taxon>
    </lineage>
</organism>
<name>A0A926DCK3_9FIRM</name>
<evidence type="ECO:0000256" key="1">
    <source>
        <dbReference type="ARBA" id="ARBA00022737"/>
    </source>
</evidence>
<feature type="domain" description="SLH" evidence="3">
    <location>
        <begin position="135"/>
        <end position="195"/>
    </location>
</feature>
<dbReference type="GO" id="GO:0006508">
    <property type="term" value="P:proteolysis"/>
    <property type="evidence" value="ECO:0007669"/>
    <property type="project" value="InterPro"/>
</dbReference>
<dbReference type="AlphaFoldDB" id="A0A926DCK3"/>
<protein>
    <submittedName>
        <fullName evidence="4">M20/M25/M40 family metallo-hydrolase</fullName>
    </submittedName>
</protein>
<keyword evidence="5" id="KW-1185">Reference proteome</keyword>
<feature type="chain" id="PRO_5037479869" evidence="2">
    <location>
        <begin position="23"/>
        <end position="809"/>
    </location>
</feature>
<dbReference type="Proteomes" id="UP000620366">
    <property type="component" value="Unassembled WGS sequence"/>
</dbReference>
<gene>
    <name evidence="4" type="ORF">H8695_07290</name>
</gene>